<keyword evidence="5" id="KW-1185">Reference proteome</keyword>
<keyword evidence="2" id="KW-0812">Transmembrane</keyword>
<dbReference type="GO" id="GO:0044695">
    <property type="term" value="C:Dsc E3 ubiquitin ligase complex"/>
    <property type="evidence" value="ECO:0007669"/>
    <property type="project" value="InterPro"/>
</dbReference>
<proteinExistence type="predicted"/>
<evidence type="ECO:0000313" key="4">
    <source>
        <dbReference type="EMBL" id="CAG8952614.1"/>
    </source>
</evidence>
<feature type="transmembrane region" description="Helical" evidence="2">
    <location>
        <begin position="109"/>
        <end position="127"/>
    </location>
</feature>
<feature type="compositionally biased region" description="Basic and acidic residues" evidence="1">
    <location>
        <begin position="254"/>
        <end position="272"/>
    </location>
</feature>
<dbReference type="Proteomes" id="UP000696280">
    <property type="component" value="Unassembled WGS sequence"/>
</dbReference>
<evidence type="ECO:0000259" key="3">
    <source>
        <dbReference type="Pfam" id="PF08508"/>
    </source>
</evidence>
<dbReference type="InterPro" id="IPR038967">
    <property type="entry name" value="Dsc4-like"/>
</dbReference>
<feature type="region of interest" description="Disordered" evidence="1">
    <location>
        <begin position="193"/>
        <end position="272"/>
    </location>
</feature>
<sequence>MNNEPTPTPAALPNPNTTAEDSLDAPEALTPPPQNALSPVQKRFQAQITKKLEFIDGMIKNLDMLIFTEICILYYMDCSMFRFLMRGILQLIFLTPKPPSLPPSPPHRPFLWIIFGPNLFCALLHLFSSRPEAGESMRGYLHGGIMIDIIGQKGPTSKVHLLILDILVLGLQCFMLSVIVEKERLTKVMKAYTTPNSSGNATQTVIPTAQDHDAEERGVARDSVTETGDIELQPLTNRENEASSSQEENEETNDDRARLLAEPAPREDRGDGLDTFWSGRAIIADLHILNTLRRQWNDYGVINGNGTAAEAALQNVGFRAEVAAIRANRTMRLNAASLRFQSGVQSLV</sequence>
<evidence type="ECO:0000256" key="2">
    <source>
        <dbReference type="SAM" id="Phobius"/>
    </source>
</evidence>
<dbReference type="PANTHER" id="PTHR39405:SF1">
    <property type="entry name" value="DSC E3 UBIQUITIN LIGASE COMPLEX SUBUNIT 4"/>
    <property type="match status" value="1"/>
</dbReference>
<evidence type="ECO:0000313" key="5">
    <source>
        <dbReference type="Proteomes" id="UP000696280"/>
    </source>
</evidence>
<feature type="transmembrane region" description="Helical" evidence="2">
    <location>
        <begin position="161"/>
        <end position="180"/>
    </location>
</feature>
<feature type="region of interest" description="Disordered" evidence="1">
    <location>
        <begin position="1"/>
        <end position="37"/>
    </location>
</feature>
<evidence type="ECO:0000256" key="1">
    <source>
        <dbReference type="SAM" id="MobiDB-lite"/>
    </source>
</evidence>
<comment type="caution">
    <text evidence="4">The sequence shown here is derived from an EMBL/GenBank/DDBJ whole genome shotgun (WGS) entry which is preliminary data.</text>
</comment>
<gene>
    <name evidence="4" type="ORF">HYFRA_00009720</name>
</gene>
<keyword evidence="2" id="KW-1133">Transmembrane helix</keyword>
<dbReference type="GO" id="GO:0005783">
    <property type="term" value="C:endoplasmic reticulum"/>
    <property type="evidence" value="ECO:0007669"/>
    <property type="project" value="TreeGrafter"/>
</dbReference>
<feature type="transmembrane region" description="Helical" evidence="2">
    <location>
        <begin position="64"/>
        <end position="89"/>
    </location>
</feature>
<dbReference type="PANTHER" id="PTHR39405">
    <property type="entry name" value="DSC E3 UBIQUITIN LIGASE COMPLEX SUBUNIT 4"/>
    <property type="match status" value="1"/>
</dbReference>
<feature type="domain" description="DUF1746" evidence="3">
    <location>
        <begin position="61"/>
        <end position="175"/>
    </location>
</feature>
<dbReference type="EMBL" id="CAJVRL010000046">
    <property type="protein sequence ID" value="CAG8952614.1"/>
    <property type="molecule type" value="Genomic_DNA"/>
</dbReference>
<dbReference type="GO" id="GO:0032933">
    <property type="term" value="P:SREBP signaling pathway"/>
    <property type="evidence" value="ECO:0007669"/>
    <property type="project" value="InterPro"/>
</dbReference>
<keyword evidence="2" id="KW-0472">Membrane</keyword>
<feature type="compositionally biased region" description="Pro residues" evidence="1">
    <location>
        <begin position="1"/>
        <end position="12"/>
    </location>
</feature>
<accession>A0A9N9KSD1</accession>
<dbReference type="InterPro" id="IPR013715">
    <property type="entry name" value="DUF1746"/>
</dbReference>
<dbReference type="AlphaFoldDB" id="A0A9N9KSD1"/>
<feature type="compositionally biased region" description="Basic and acidic residues" evidence="1">
    <location>
        <begin position="210"/>
        <end position="224"/>
    </location>
</feature>
<dbReference type="Pfam" id="PF08508">
    <property type="entry name" value="DUF1746"/>
    <property type="match status" value="1"/>
</dbReference>
<reference evidence="4" key="1">
    <citation type="submission" date="2021-07" db="EMBL/GenBank/DDBJ databases">
        <authorList>
            <person name="Durling M."/>
        </authorList>
    </citation>
    <scope>NUCLEOTIDE SEQUENCE</scope>
</reference>
<name>A0A9N9KSD1_9HELO</name>
<dbReference type="OrthoDB" id="5428737at2759"/>
<protein>
    <recommendedName>
        <fullName evidence="3">DUF1746 domain-containing protein</fullName>
    </recommendedName>
</protein>
<organism evidence="4 5">
    <name type="scientific">Hymenoscyphus fraxineus</name>
    <dbReference type="NCBI Taxonomy" id="746836"/>
    <lineage>
        <taxon>Eukaryota</taxon>
        <taxon>Fungi</taxon>
        <taxon>Dikarya</taxon>
        <taxon>Ascomycota</taxon>
        <taxon>Pezizomycotina</taxon>
        <taxon>Leotiomycetes</taxon>
        <taxon>Helotiales</taxon>
        <taxon>Helotiaceae</taxon>
        <taxon>Hymenoscyphus</taxon>
    </lineage>
</organism>
<feature type="compositionally biased region" description="Polar residues" evidence="1">
    <location>
        <begin position="193"/>
        <end position="207"/>
    </location>
</feature>